<accession>A0A812VQB8</accession>
<comment type="caution">
    <text evidence="2">The sequence shown here is derived from an EMBL/GenBank/DDBJ whole genome shotgun (WGS) entry which is preliminary data.</text>
</comment>
<evidence type="ECO:0000256" key="1">
    <source>
        <dbReference type="SAM" id="MobiDB-lite"/>
    </source>
</evidence>
<dbReference type="EMBL" id="CAJNIZ010043062">
    <property type="protein sequence ID" value="CAE7648526.1"/>
    <property type="molecule type" value="Genomic_DNA"/>
</dbReference>
<evidence type="ECO:0000313" key="3">
    <source>
        <dbReference type="Proteomes" id="UP000649617"/>
    </source>
</evidence>
<gene>
    <name evidence="2" type="ORF">SPIL2461_LOCUS17267</name>
</gene>
<dbReference type="OrthoDB" id="10302789at2759"/>
<organism evidence="2 3">
    <name type="scientific">Symbiodinium pilosum</name>
    <name type="common">Dinoflagellate</name>
    <dbReference type="NCBI Taxonomy" id="2952"/>
    <lineage>
        <taxon>Eukaryota</taxon>
        <taxon>Sar</taxon>
        <taxon>Alveolata</taxon>
        <taxon>Dinophyceae</taxon>
        <taxon>Suessiales</taxon>
        <taxon>Symbiodiniaceae</taxon>
        <taxon>Symbiodinium</taxon>
    </lineage>
</organism>
<evidence type="ECO:0000313" key="2">
    <source>
        <dbReference type="EMBL" id="CAE7648526.1"/>
    </source>
</evidence>
<keyword evidence="3" id="KW-1185">Reference proteome</keyword>
<sequence>VVVELRGAWEHGDELLLGLWPQDTDLSELFAFPGPQPDGAASTEPLAPSAAPGVWVS</sequence>
<feature type="non-terminal residue" evidence="2">
    <location>
        <position position="57"/>
    </location>
</feature>
<protein>
    <submittedName>
        <fullName evidence="2">Uncharacterized protein</fullName>
    </submittedName>
</protein>
<dbReference type="Proteomes" id="UP000649617">
    <property type="component" value="Unassembled WGS sequence"/>
</dbReference>
<reference evidence="2" key="1">
    <citation type="submission" date="2021-02" db="EMBL/GenBank/DDBJ databases">
        <authorList>
            <person name="Dougan E. K."/>
            <person name="Rhodes N."/>
            <person name="Thang M."/>
            <person name="Chan C."/>
        </authorList>
    </citation>
    <scope>NUCLEOTIDE SEQUENCE</scope>
</reference>
<dbReference type="AlphaFoldDB" id="A0A812VQB8"/>
<feature type="region of interest" description="Disordered" evidence="1">
    <location>
        <begin position="32"/>
        <end position="57"/>
    </location>
</feature>
<name>A0A812VQB8_SYMPI</name>
<feature type="non-terminal residue" evidence="2">
    <location>
        <position position="1"/>
    </location>
</feature>
<proteinExistence type="predicted"/>